<name>A0A5B7IYK7_PORTR</name>
<reference evidence="1 2" key="1">
    <citation type="submission" date="2019-05" db="EMBL/GenBank/DDBJ databases">
        <title>Another draft genome of Portunus trituberculatus and its Hox gene families provides insights of decapod evolution.</title>
        <authorList>
            <person name="Jeong J.-H."/>
            <person name="Song I."/>
            <person name="Kim S."/>
            <person name="Choi T."/>
            <person name="Kim D."/>
            <person name="Ryu S."/>
            <person name="Kim W."/>
        </authorList>
    </citation>
    <scope>NUCLEOTIDE SEQUENCE [LARGE SCALE GENOMIC DNA]</scope>
    <source>
        <tissue evidence="1">Muscle</tissue>
    </source>
</reference>
<evidence type="ECO:0000313" key="2">
    <source>
        <dbReference type="Proteomes" id="UP000324222"/>
    </source>
</evidence>
<proteinExistence type="predicted"/>
<sequence>MTRNLLGCGAGSEFTKKNGGERIEAREKCYEGRVEFVNDLSGGSNAQTFRHVLSTSAEQRELRFIGHVSAWLLLSPGNYQARPSGRLHLPPLFLTRQWKCSSAIPVSAAFGQPSRVVAGKHSALIASNGYAKKI</sequence>
<protein>
    <submittedName>
        <fullName evidence="1">Uncharacterized protein</fullName>
    </submittedName>
</protein>
<gene>
    <name evidence="1" type="ORF">E2C01_081357</name>
</gene>
<accession>A0A5B7IYK7</accession>
<organism evidence="1 2">
    <name type="scientific">Portunus trituberculatus</name>
    <name type="common">Swimming crab</name>
    <name type="synonym">Neptunus trituberculatus</name>
    <dbReference type="NCBI Taxonomy" id="210409"/>
    <lineage>
        <taxon>Eukaryota</taxon>
        <taxon>Metazoa</taxon>
        <taxon>Ecdysozoa</taxon>
        <taxon>Arthropoda</taxon>
        <taxon>Crustacea</taxon>
        <taxon>Multicrustacea</taxon>
        <taxon>Malacostraca</taxon>
        <taxon>Eumalacostraca</taxon>
        <taxon>Eucarida</taxon>
        <taxon>Decapoda</taxon>
        <taxon>Pleocyemata</taxon>
        <taxon>Brachyura</taxon>
        <taxon>Eubrachyura</taxon>
        <taxon>Portunoidea</taxon>
        <taxon>Portunidae</taxon>
        <taxon>Portuninae</taxon>
        <taxon>Portunus</taxon>
    </lineage>
</organism>
<dbReference type="Proteomes" id="UP000324222">
    <property type="component" value="Unassembled WGS sequence"/>
</dbReference>
<dbReference type="EMBL" id="VSRR010071757">
    <property type="protein sequence ID" value="MPC86527.1"/>
    <property type="molecule type" value="Genomic_DNA"/>
</dbReference>
<evidence type="ECO:0000313" key="1">
    <source>
        <dbReference type="EMBL" id="MPC86527.1"/>
    </source>
</evidence>
<comment type="caution">
    <text evidence="1">The sequence shown here is derived from an EMBL/GenBank/DDBJ whole genome shotgun (WGS) entry which is preliminary data.</text>
</comment>
<keyword evidence="2" id="KW-1185">Reference proteome</keyword>
<dbReference type="AlphaFoldDB" id="A0A5B7IYK7"/>